<feature type="compositionally biased region" description="Polar residues" evidence="6">
    <location>
        <begin position="18"/>
        <end position="34"/>
    </location>
</feature>
<keyword evidence="5" id="KW-0687">Ribonucleoprotein</keyword>
<dbReference type="InterPro" id="IPR035370">
    <property type="entry name" value="Nrap_D5"/>
</dbReference>
<feature type="domain" description="Nrap protein" evidence="11">
    <location>
        <begin position="767"/>
        <end position="908"/>
    </location>
</feature>
<evidence type="ECO:0000259" key="10">
    <source>
        <dbReference type="Pfam" id="PF17405"/>
    </source>
</evidence>
<evidence type="ECO:0000259" key="9">
    <source>
        <dbReference type="Pfam" id="PF17404"/>
    </source>
</evidence>
<dbReference type="GO" id="GO:0006364">
    <property type="term" value="P:rRNA processing"/>
    <property type="evidence" value="ECO:0007669"/>
    <property type="project" value="UniProtKB-KW"/>
</dbReference>
<dbReference type="GO" id="GO:0032545">
    <property type="term" value="C:CURI complex"/>
    <property type="evidence" value="ECO:0007669"/>
    <property type="project" value="TreeGrafter"/>
</dbReference>
<evidence type="ECO:0000259" key="11">
    <source>
        <dbReference type="Pfam" id="PF17406"/>
    </source>
</evidence>
<evidence type="ECO:0000256" key="3">
    <source>
        <dbReference type="ARBA" id="ARBA00022884"/>
    </source>
</evidence>
<evidence type="ECO:0000259" key="8">
    <source>
        <dbReference type="Pfam" id="PF17403"/>
    </source>
</evidence>
<dbReference type="PANTHER" id="PTHR17972">
    <property type="entry name" value="NUCLEOLAR RNA-ASSOCIATED PROTEIN"/>
    <property type="match status" value="1"/>
</dbReference>
<keyword evidence="5" id="KW-0690">Ribosome biogenesis</keyword>
<evidence type="ECO:0000259" key="12">
    <source>
        <dbReference type="Pfam" id="PF17407"/>
    </source>
</evidence>
<comment type="similarity">
    <text evidence="2 5">Belongs to the NRAP family.</text>
</comment>
<dbReference type="InterPro" id="IPR035368">
    <property type="entry name" value="Nrap_D3"/>
</dbReference>
<feature type="region of interest" description="Disordered" evidence="6">
    <location>
        <begin position="737"/>
        <end position="756"/>
    </location>
</feature>
<dbReference type="Gene3D" id="1.10.1410.10">
    <property type="match status" value="1"/>
</dbReference>
<dbReference type="AlphaFoldDB" id="A0AAN8RC62"/>
<dbReference type="EMBL" id="JAVHNR010000006">
    <property type="protein sequence ID" value="KAK6339517.1"/>
    <property type="molecule type" value="Genomic_DNA"/>
</dbReference>
<evidence type="ECO:0000256" key="5">
    <source>
        <dbReference type="RuleBase" id="RU364032"/>
    </source>
</evidence>
<accession>A0AAN8RC62</accession>
<dbReference type="GO" id="GO:0034456">
    <property type="term" value="C:UTP-C complex"/>
    <property type="evidence" value="ECO:0007669"/>
    <property type="project" value="TreeGrafter"/>
</dbReference>
<organism evidence="13 14">
    <name type="scientific">Orbilia javanica</name>
    <dbReference type="NCBI Taxonomy" id="47235"/>
    <lineage>
        <taxon>Eukaryota</taxon>
        <taxon>Fungi</taxon>
        <taxon>Dikarya</taxon>
        <taxon>Ascomycota</taxon>
        <taxon>Pezizomycotina</taxon>
        <taxon>Orbiliomycetes</taxon>
        <taxon>Orbiliales</taxon>
        <taxon>Orbiliaceae</taxon>
        <taxon>Orbilia</taxon>
    </lineage>
</organism>
<dbReference type="Pfam" id="PF17405">
    <property type="entry name" value="Nrap_D4"/>
    <property type="match status" value="1"/>
</dbReference>
<feature type="domain" description="Nrap protein" evidence="12">
    <location>
        <begin position="924"/>
        <end position="1034"/>
    </location>
</feature>
<dbReference type="Pfam" id="PF17406">
    <property type="entry name" value="Nrap_D5"/>
    <property type="match status" value="1"/>
</dbReference>
<dbReference type="Pfam" id="PF03813">
    <property type="entry name" value="Nrap"/>
    <property type="match status" value="1"/>
</dbReference>
<evidence type="ECO:0000313" key="13">
    <source>
        <dbReference type="EMBL" id="KAK6339517.1"/>
    </source>
</evidence>
<dbReference type="GO" id="GO:0003723">
    <property type="term" value="F:RNA binding"/>
    <property type="evidence" value="ECO:0007669"/>
    <property type="project" value="UniProtKB-KW"/>
</dbReference>
<evidence type="ECO:0000259" key="7">
    <source>
        <dbReference type="Pfam" id="PF03813"/>
    </source>
</evidence>
<evidence type="ECO:0000256" key="2">
    <source>
        <dbReference type="ARBA" id="ARBA00006674"/>
    </source>
</evidence>
<protein>
    <recommendedName>
        <fullName evidence="5">U3 small nucleolar RNA-associated protein 22</fullName>
    </recommendedName>
</protein>
<dbReference type="Pfam" id="PF17403">
    <property type="entry name" value="Nrap_D2"/>
    <property type="match status" value="1"/>
</dbReference>
<evidence type="ECO:0000256" key="6">
    <source>
        <dbReference type="SAM" id="MobiDB-lite"/>
    </source>
</evidence>
<evidence type="ECO:0000256" key="4">
    <source>
        <dbReference type="ARBA" id="ARBA00023242"/>
    </source>
</evidence>
<dbReference type="InterPro" id="IPR035371">
    <property type="entry name" value="Nrap_D6"/>
</dbReference>
<feature type="domain" description="Nrap protein" evidence="10">
    <location>
        <begin position="583"/>
        <end position="725"/>
    </location>
</feature>
<dbReference type="InterPro" id="IPR035082">
    <property type="entry name" value="Nrap_D1"/>
</dbReference>
<dbReference type="GO" id="GO:0032040">
    <property type="term" value="C:small-subunit processome"/>
    <property type="evidence" value="ECO:0007669"/>
    <property type="project" value="TreeGrafter"/>
</dbReference>
<gene>
    <name evidence="13" type="ORF">TWF718_008924</name>
</gene>
<comment type="caution">
    <text evidence="13">The sequence shown here is derived from an EMBL/GenBank/DDBJ whole genome shotgun (WGS) entry which is preliminary data.</text>
</comment>
<name>A0AAN8RC62_9PEZI</name>
<evidence type="ECO:0000313" key="14">
    <source>
        <dbReference type="Proteomes" id="UP001313282"/>
    </source>
</evidence>
<keyword evidence="3 5" id="KW-0694">RNA-binding</keyword>
<dbReference type="Pfam" id="PF17404">
    <property type="entry name" value="Nrap_D3"/>
    <property type="match status" value="1"/>
</dbReference>
<feature type="domain" description="Nrap protein" evidence="7">
    <location>
        <begin position="136"/>
        <end position="262"/>
    </location>
</feature>
<proteinExistence type="inferred from homology"/>
<dbReference type="InterPro" id="IPR005554">
    <property type="entry name" value="NOL6/Upt22"/>
</dbReference>
<sequence length="1040" mass="117940">MSPDIQSNNPRKRKLFDSHNSNDAPNVPLPQSQRGCQDDVVDLIKLQKCSAKEISQVSQVVDDIKNVLTQAKETKFASIRDANTMFVARGVHIPYPECDDGIDDVEISLPPPNRVEAEWGLRQKMLRKSENKDISVDLIIQIPSTIFHSKDYLEYRYHRKRILYLSYLLLALKAAKQTSGYLFLADFDDGDELRPIILVDCLYSTCKIRLIPAIPIDLFPIDKLSPNACRADRERGIPTPMHNSTIINDASHLVTSDIIQKYTTSNEGFKEALVLGSVWLSRLGFSSHLLDGGFGEKEWALLQCHLVETTTQRAASRYSASSDPFQMFKSVLNLISNIKIDFESGTPTFHRKHSGHNVFFKMSRWSFSALKHHSLAIISLDKLGLPSRTQFQRIFGDSLYHVADITISFPISSLEIAAKLPANTERQNLKHSVNDYCYNLFCKGLSDRFKIITFSAPKPPAIRLTDSLVPKIQHDAVYNIVVSITLDENRCTRIIDYGPEVQDTKTAEFREFWEGKAELRRFKDGRVMETVSWDAGLPPVEQILSFLHQKITSSSQKNQLPKFYGHESEIYLTSTPLIWPIGESYGAAISEFENIANTIRQVKDFPLGFRKISRVSPALSFTSVRPPSPCLKHLGPPIEGEIELESSSMWPADSEQRNRSEFGLLLKLRAELEASGNFFAIRVGIAGANGSHKFPVSEPSNVYCFMDILTKRQYHFRFRLKHTLEVLSEAGGMKLLANPRPSTQKGPTHPDGSSHLRASSIQRCHKHQYFPSSVRILKKWFQSHLIAHFFDEDILELFVAIAFSQYSPTDIPSSTYCGFRKVMARLSYWDWRNAPLEIEILRHFIDEEKICIRQEFGAYQQTNRKGEVCLSIVLPGEDGEVGWIRHFIPRLVAIRMTQLARETHTRLTSILTPFNAVFKPDMSFFDFVVLLKRNPKPDKTQGTYSNVVVAPKEFGSVSLYREFIGELKFQTEEYVLLFQSSDDLTIGGLWKPEKESRAPGIEDFSSTTVKNAVPNKAAVLGLIMELGRGFIDRVGVKPSN</sequence>
<keyword evidence="14" id="KW-1185">Reference proteome</keyword>
<dbReference type="Proteomes" id="UP001313282">
    <property type="component" value="Unassembled WGS sequence"/>
</dbReference>
<reference evidence="13 14" key="1">
    <citation type="submission" date="2019-10" db="EMBL/GenBank/DDBJ databases">
        <authorList>
            <person name="Palmer J.M."/>
        </authorList>
    </citation>
    <scope>NUCLEOTIDE SEQUENCE [LARGE SCALE GENOMIC DNA]</scope>
    <source>
        <strain evidence="13 14">TWF718</strain>
    </source>
</reference>
<dbReference type="InterPro" id="IPR035369">
    <property type="entry name" value="Nrap_D4"/>
</dbReference>
<dbReference type="PANTHER" id="PTHR17972:SF0">
    <property type="entry name" value="NUCLEOLAR PROTEIN 6"/>
    <property type="match status" value="1"/>
</dbReference>
<comment type="subcellular location">
    <subcellularLocation>
        <location evidence="1 5">Nucleus</location>
        <location evidence="1 5">Nucleolus</location>
    </subcellularLocation>
</comment>
<feature type="region of interest" description="Disordered" evidence="6">
    <location>
        <begin position="1"/>
        <end position="34"/>
    </location>
</feature>
<dbReference type="Pfam" id="PF17407">
    <property type="entry name" value="Nrap_D6"/>
    <property type="match status" value="1"/>
</dbReference>
<dbReference type="InterPro" id="IPR035367">
    <property type="entry name" value="Nrap_D2"/>
</dbReference>
<keyword evidence="4 5" id="KW-0539">Nucleus</keyword>
<feature type="domain" description="Nrap protein" evidence="8">
    <location>
        <begin position="269"/>
        <end position="395"/>
    </location>
</feature>
<keyword evidence="5" id="KW-0698">rRNA processing</keyword>
<evidence type="ECO:0000256" key="1">
    <source>
        <dbReference type="ARBA" id="ARBA00004604"/>
    </source>
</evidence>
<feature type="domain" description="Nrap protein" evidence="9">
    <location>
        <begin position="404"/>
        <end position="547"/>
    </location>
</feature>
<dbReference type="GO" id="GO:0006409">
    <property type="term" value="P:tRNA export from nucleus"/>
    <property type="evidence" value="ECO:0007669"/>
    <property type="project" value="TreeGrafter"/>
</dbReference>